<keyword evidence="3" id="KW-1185">Reference proteome</keyword>
<accession>A0ABR5TMR1</accession>
<dbReference type="PANTHER" id="PTHR43575:SF1">
    <property type="entry name" value="PROTEIN ABCI7, CHLOROPLASTIC"/>
    <property type="match status" value="1"/>
</dbReference>
<dbReference type="InterPro" id="IPR000825">
    <property type="entry name" value="SUF_FeS_clus_asmbl_SufBD_core"/>
</dbReference>
<dbReference type="EMBL" id="LSDB01000008">
    <property type="protein sequence ID" value="KXB58618.1"/>
    <property type="molecule type" value="Genomic_DNA"/>
</dbReference>
<reference evidence="2 3" key="1">
    <citation type="submission" date="2016-01" db="EMBL/GenBank/DDBJ databases">
        <authorList>
            <person name="Mitreva M."/>
            <person name="Pepin K.H."/>
            <person name="Mihindukulasuriya K.A."/>
            <person name="Fulton R."/>
            <person name="Fronick C."/>
            <person name="O'Laughlin M."/>
            <person name="Miner T."/>
            <person name="Herter B."/>
            <person name="Rosa B.A."/>
            <person name="Cordes M."/>
            <person name="Tomlinson C."/>
            <person name="Wollam A."/>
            <person name="Palsikar V.B."/>
            <person name="Mardis E.R."/>
            <person name="Wilson R.K."/>
        </authorList>
    </citation>
    <scope>NUCLEOTIDE SEQUENCE [LARGE SCALE GENOMIC DNA]</scope>
    <source>
        <strain evidence="2 3">KA00071</strain>
    </source>
</reference>
<sequence length="422" mass="49327">MKEKYINISNDELYLIAKNTNESVEYYNFRKKLKNNFNSRNISFEDKKTKNLKLDFNIKNFVYDKCSKKDYKKLFSFNNDDLVIIQKNNKIEYFNIPEKYKDKIIIKNIFQSLNEKKIKNFSEISLLNDIYKYLHYIFINSGIYIEVLENCEIDIPMKYYVFIEDNFSLYNHVFLKLNKNSKLNFIENYISSFSDKPFNIITEAITEENSHLLYDSVSNIKNKEYGYISHFGKTLTNSTIDWNIVAIDESNIYYDNDTKIKEKNSTSNINVVTIGAKNKQHYFNTELTNIGEKTSGNILQRGILLEYSDITFNGVGIIIKGAHDSKSFQSLKLMSLSKNAKAKTNPILLIDENDVKAGHGASIGKINEEQIYYLNSRGISTKDANFLLSSGFIFEIIHKIKNKEIKEYIIENIKKIIRKSEF</sequence>
<organism evidence="2 3">
    <name type="scientific">Gemelliphila asaccharolytica</name>
    <dbReference type="NCBI Taxonomy" id="502393"/>
    <lineage>
        <taxon>Bacteria</taxon>
        <taxon>Bacillati</taxon>
        <taxon>Bacillota</taxon>
        <taxon>Bacilli</taxon>
        <taxon>Bacillales</taxon>
        <taxon>Gemellaceae</taxon>
        <taxon>Gemelliphila</taxon>
    </lineage>
</organism>
<dbReference type="Pfam" id="PF01458">
    <property type="entry name" value="SUFBD_core"/>
    <property type="match status" value="1"/>
</dbReference>
<comment type="caution">
    <text evidence="2">The sequence shown here is derived from an EMBL/GenBank/DDBJ whole genome shotgun (WGS) entry which is preliminary data.</text>
</comment>
<dbReference type="PANTHER" id="PTHR43575">
    <property type="entry name" value="PROTEIN ABCI7, CHLOROPLASTIC"/>
    <property type="match status" value="1"/>
</dbReference>
<dbReference type="InterPro" id="IPR055346">
    <property type="entry name" value="Fe-S_cluster_assembly_SufBD"/>
</dbReference>
<proteinExistence type="predicted"/>
<dbReference type="SUPFAM" id="SSF101960">
    <property type="entry name" value="Stabilizer of iron transporter SufD"/>
    <property type="match status" value="1"/>
</dbReference>
<protein>
    <submittedName>
        <fullName evidence="2">SufB/sufD domain protein</fullName>
    </submittedName>
</protein>
<gene>
    <name evidence="2" type="ORF">HMPREF1871_00384</name>
</gene>
<dbReference type="InterPro" id="IPR037284">
    <property type="entry name" value="SUF_FeS_clus_asmbl_SufBD_sf"/>
</dbReference>
<feature type="domain" description="SUF system FeS cluster assembly SufBD core" evidence="1">
    <location>
        <begin position="165"/>
        <end position="392"/>
    </location>
</feature>
<dbReference type="Proteomes" id="UP000070467">
    <property type="component" value="Unassembled WGS sequence"/>
</dbReference>
<evidence type="ECO:0000313" key="3">
    <source>
        <dbReference type="Proteomes" id="UP000070467"/>
    </source>
</evidence>
<dbReference type="RefSeq" id="WP_066129290.1">
    <property type="nucleotide sequence ID" value="NZ_KQ959861.1"/>
</dbReference>
<evidence type="ECO:0000259" key="1">
    <source>
        <dbReference type="Pfam" id="PF01458"/>
    </source>
</evidence>
<name>A0ABR5TMR1_9BACL</name>
<evidence type="ECO:0000313" key="2">
    <source>
        <dbReference type="EMBL" id="KXB58618.1"/>
    </source>
</evidence>